<dbReference type="GO" id="GO:0000155">
    <property type="term" value="F:phosphorelay sensor kinase activity"/>
    <property type="evidence" value="ECO:0007669"/>
    <property type="project" value="InterPro"/>
</dbReference>
<evidence type="ECO:0000256" key="9">
    <source>
        <dbReference type="SAM" id="Phobius"/>
    </source>
</evidence>
<dbReference type="SUPFAM" id="SSF55874">
    <property type="entry name" value="ATPase domain of HSP90 chaperone/DNA topoisomerase II/histidine kinase"/>
    <property type="match status" value="1"/>
</dbReference>
<evidence type="ECO:0000256" key="1">
    <source>
        <dbReference type="ARBA" id="ARBA00000085"/>
    </source>
</evidence>
<dbReference type="RefSeq" id="WP_183343762.1">
    <property type="nucleotide sequence ID" value="NZ_JACHNU010000006.1"/>
</dbReference>
<dbReference type="InterPro" id="IPR025828">
    <property type="entry name" value="Put_sensor_dom"/>
</dbReference>
<dbReference type="Proteomes" id="UP000585272">
    <property type="component" value="Unassembled WGS sequence"/>
</dbReference>
<dbReference type="GO" id="GO:0005524">
    <property type="term" value="F:ATP binding"/>
    <property type="evidence" value="ECO:0007669"/>
    <property type="project" value="UniProtKB-KW"/>
</dbReference>
<keyword evidence="6 12" id="KW-0418">Kinase</keyword>
<evidence type="ECO:0000313" key="13">
    <source>
        <dbReference type="Proteomes" id="UP000585272"/>
    </source>
</evidence>
<comment type="catalytic activity">
    <reaction evidence="1">
        <text>ATP + protein L-histidine = ADP + protein N-phospho-L-histidine.</text>
        <dbReference type="EC" id="2.7.13.3"/>
    </reaction>
</comment>
<evidence type="ECO:0000313" key="12">
    <source>
        <dbReference type="EMBL" id="MBB4664036.1"/>
    </source>
</evidence>
<evidence type="ECO:0000256" key="2">
    <source>
        <dbReference type="ARBA" id="ARBA00012438"/>
    </source>
</evidence>
<sequence>MTDTTHDNPTMAMEPTMTLRPLGWRRLPEWGRDFAFHSVGFVTSIVGFCVWVTAVSVTLSLLVFVIGFAVALGSFYAFRWFARLERHRAALVLGEPIPERYHAVPRGSGWFHRLKLMAKDPATWKDFTWTLLCGTLGFALSLVALMLWGLVVGMVTLPLWFWALPESANVGIYEVDNLPLALLTAAIGVVLLPVCGWVVRALTIAELALMRPLLRASREQALAERVEVLTTTRAGAVDAQAAELQRIERDLHDGAQARLVALAMNLGMAEDKFDSDPETARELLAEARGEAKTALTELRDLARGIHPPILSDRGLEAAVTALAARSPLAVTIEADVPERMPPSIEAAAYFVVAEALANATKHSRALRVLVRLQLVDARLVVEVADDGVGGADPAGSGLVGLRRRIEALDGELHVMSPRSSGTTLHAEVPCGS</sequence>
<feature type="transmembrane region" description="Helical" evidence="9">
    <location>
        <begin position="180"/>
        <end position="209"/>
    </location>
</feature>
<feature type="domain" description="Putative sensor" evidence="11">
    <location>
        <begin position="39"/>
        <end position="214"/>
    </location>
</feature>
<feature type="transmembrane region" description="Helical" evidence="9">
    <location>
        <begin position="127"/>
        <end position="160"/>
    </location>
</feature>
<keyword evidence="5" id="KW-0547">Nucleotide-binding</keyword>
<dbReference type="PANTHER" id="PTHR24421">
    <property type="entry name" value="NITRATE/NITRITE SENSOR PROTEIN NARX-RELATED"/>
    <property type="match status" value="1"/>
</dbReference>
<dbReference type="InterPro" id="IPR011712">
    <property type="entry name" value="Sig_transdc_His_kin_sub3_dim/P"/>
</dbReference>
<feature type="transmembrane region" description="Helical" evidence="9">
    <location>
        <begin position="59"/>
        <end position="78"/>
    </location>
</feature>
<dbReference type="Pfam" id="PF13796">
    <property type="entry name" value="Sensor"/>
    <property type="match status" value="1"/>
</dbReference>
<dbReference type="Pfam" id="PF07730">
    <property type="entry name" value="HisKA_3"/>
    <property type="match status" value="1"/>
</dbReference>
<evidence type="ECO:0000256" key="3">
    <source>
        <dbReference type="ARBA" id="ARBA00022553"/>
    </source>
</evidence>
<name>A0A840IGY3_9ACTN</name>
<feature type="domain" description="Signal transduction histidine kinase subgroup 3 dimerisation and phosphoacceptor" evidence="10">
    <location>
        <begin position="243"/>
        <end position="308"/>
    </location>
</feature>
<evidence type="ECO:0000259" key="10">
    <source>
        <dbReference type="Pfam" id="PF07730"/>
    </source>
</evidence>
<evidence type="ECO:0000256" key="5">
    <source>
        <dbReference type="ARBA" id="ARBA00022741"/>
    </source>
</evidence>
<dbReference type="EMBL" id="JACHNU010000006">
    <property type="protein sequence ID" value="MBB4664036.1"/>
    <property type="molecule type" value="Genomic_DNA"/>
</dbReference>
<evidence type="ECO:0000256" key="8">
    <source>
        <dbReference type="ARBA" id="ARBA00023012"/>
    </source>
</evidence>
<keyword evidence="7" id="KW-0067">ATP-binding</keyword>
<gene>
    <name evidence="12" type="ORF">BDZ31_003639</name>
</gene>
<keyword evidence="9" id="KW-0472">Membrane</keyword>
<keyword evidence="3" id="KW-0597">Phosphoprotein</keyword>
<comment type="caution">
    <text evidence="12">The sequence shown here is derived from an EMBL/GenBank/DDBJ whole genome shotgun (WGS) entry which is preliminary data.</text>
</comment>
<dbReference type="Gene3D" id="3.30.565.10">
    <property type="entry name" value="Histidine kinase-like ATPase, C-terminal domain"/>
    <property type="match status" value="1"/>
</dbReference>
<dbReference type="EC" id="2.7.13.3" evidence="2"/>
<dbReference type="GO" id="GO:0046983">
    <property type="term" value="F:protein dimerization activity"/>
    <property type="evidence" value="ECO:0007669"/>
    <property type="project" value="InterPro"/>
</dbReference>
<keyword evidence="4" id="KW-0808">Transferase</keyword>
<organism evidence="12 13">
    <name type="scientific">Conexibacter arvalis</name>
    <dbReference type="NCBI Taxonomy" id="912552"/>
    <lineage>
        <taxon>Bacteria</taxon>
        <taxon>Bacillati</taxon>
        <taxon>Actinomycetota</taxon>
        <taxon>Thermoleophilia</taxon>
        <taxon>Solirubrobacterales</taxon>
        <taxon>Conexibacteraceae</taxon>
        <taxon>Conexibacter</taxon>
    </lineage>
</organism>
<dbReference type="GO" id="GO:0016020">
    <property type="term" value="C:membrane"/>
    <property type="evidence" value="ECO:0007669"/>
    <property type="project" value="InterPro"/>
</dbReference>
<evidence type="ECO:0000256" key="7">
    <source>
        <dbReference type="ARBA" id="ARBA00022840"/>
    </source>
</evidence>
<protein>
    <recommendedName>
        <fullName evidence="2">histidine kinase</fullName>
        <ecNumber evidence="2">2.7.13.3</ecNumber>
    </recommendedName>
</protein>
<dbReference type="Gene3D" id="1.20.5.1930">
    <property type="match status" value="1"/>
</dbReference>
<keyword evidence="13" id="KW-1185">Reference proteome</keyword>
<keyword evidence="9" id="KW-1133">Transmembrane helix</keyword>
<dbReference type="InterPro" id="IPR050482">
    <property type="entry name" value="Sensor_HK_TwoCompSys"/>
</dbReference>
<dbReference type="InterPro" id="IPR036890">
    <property type="entry name" value="HATPase_C_sf"/>
</dbReference>
<dbReference type="PANTHER" id="PTHR24421:SF10">
    <property type="entry name" value="NITRATE_NITRITE SENSOR PROTEIN NARQ"/>
    <property type="match status" value="1"/>
</dbReference>
<reference evidence="12 13" key="1">
    <citation type="submission" date="2020-08" db="EMBL/GenBank/DDBJ databases">
        <title>Genomic Encyclopedia of Archaeal and Bacterial Type Strains, Phase II (KMG-II): from individual species to whole genera.</title>
        <authorList>
            <person name="Goeker M."/>
        </authorList>
    </citation>
    <scope>NUCLEOTIDE SEQUENCE [LARGE SCALE GENOMIC DNA]</scope>
    <source>
        <strain evidence="12 13">DSM 23288</strain>
    </source>
</reference>
<accession>A0A840IGY3</accession>
<proteinExistence type="predicted"/>
<dbReference type="CDD" id="cd16917">
    <property type="entry name" value="HATPase_UhpB-NarQ-NarX-like"/>
    <property type="match status" value="1"/>
</dbReference>
<keyword evidence="8" id="KW-0902">Two-component regulatory system</keyword>
<keyword evidence="9" id="KW-0812">Transmembrane</keyword>
<evidence type="ECO:0000256" key="4">
    <source>
        <dbReference type="ARBA" id="ARBA00022679"/>
    </source>
</evidence>
<feature type="transmembrane region" description="Helical" evidence="9">
    <location>
        <begin position="34"/>
        <end position="53"/>
    </location>
</feature>
<evidence type="ECO:0000256" key="6">
    <source>
        <dbReference type="ARBA" id="ARBA00022777"/>
    </source>
</evidence>
<evidence type="ECO:0000259" key="11">
    <source>
        <dbReference type="Pfam" id="PF13796"/>
    </source>
</evidence>
<dbReference type="AlphaFoldDB" id="A0A840IGY3"/>